<reference evidence="1 2" key="1">
    <citation type="submission" date="2018-03" db="EMBL/GenBank/DDBJ databases">
        <title>The Complete Genome of Celeribacter baekdonensis strain LH4, a Thiosulfate-Oxidizing Alphaproteobacterium Isolated from Gulf of Mexico Continental Slope Sediments.</title>
        <authorList>
            <person name="Flood B.E."/>
            <person name="Bailey J.V."/>
            <person name="Leprich D."/>
        </authorList>
    </citation>
    <scope>NUCLEOTIDE SEQUENCE [LARGE SCALE GENOMIC DNA]</scope>
    <source>
        <strain evidence="1 2">LH4</strain>
    </source>
</reference>
<evidence type="ECO:0000313" key="1">
    <source>
        <dbReference type="EMBL" id="AVW92990.1"/>
    </source>
</evidence>
<proteinExistence type="predicted"/>
<name>A0A2R4M717_9RHOB</name>
<gene>
    <name evidence="1" type="ORF">DA792_19445</name>
</gene>
<dbReference type="Proteomes" id="UP000241447">
    <property type="component" value="Chromosome"/>
</dbReference>
<dbReference type="EMBL" id="CP028475">
    <property type="protein sequence ID" value="AVW92990.1"/>
    <property type="molecule type" value="Genomic_DNA"/>
</dbReference>
<dbReference type="AlphaFoldDB" id="A0A2R4M717"/>
<dbReference type="KEGG" id="cbak:DA792_19445"/>
<accession>A0A2R4M717</accession>
<protein>
    <submittedName>
        <fullName evidence="1">Uncharacterized protein</fullName>
    </submittedName>
</protein>
<organism evidence="1 2">
    <name type="scientific">Celeribacter baekdonensis</name>
    <dbReference type="NCBI Taxonomy" id="875171"/>
    <lineage>
        <taxon>Bacteria</taxon>
        <taxon>Pseudomonadati</taxon>
        <taxon>Pseudomonadota</taxon>
        <taxon>Alphaproteobacteria</taxon>
        <taxon>Rhodobacterales</taxon>
        <taxon>Roseobacteraceae</taxon>
        <taxon>Celeribacter</taxon>
    </lineage>
</organism>
<evidence type="ECO:0000313" key="2">
    <source>
        <dbReference type="Proteomes" id="UP000241447"/>
    </source>
</evidence>
<sequence length="98" mass="10966">MRDEAVEALTTYNIWQLYGPDGKYSSLVEVRSDVLNRIEISILAEPNVENWQDLGTQVTGISLLLDGDDVGKFDFAVTKDCGYYLAGEYEVVKLLSDI</sequence>